<sequence length="146" mass="16055">MFAKFDRHMKSLLGFALLVILTWGFCIVVSRHGVNVSKYDMSAIGNLTIGCKSYIMYLESGNEISKEGSASNLQKLSENPDNAWSVSAYGGVTVLLKICASVDSRAELINPACGLLRNLVGVDEIKRMMMEEGALPTAYWLARSKR</sequence>
<reference evidence="3" key="1">
    <citation type="submission" date="2022-11" db="EMBL/GenBank/DDBJ databases">
        <authorList>
            <person name="Hyden B.L."/>
            <person name="Feng K."/>
            <person name="Yates T."/>
            <person name="Jawdy S."/>
            <person name="Smart L.B."/>
            <person name="Muchero W."/>
        </authorList>
    </citation>
    <scope>NUCLEOTIDE SEQUENCE</scope>
    <source>
        <tissue evidence="3">Shoot tip</tissue>
    </source>
</reference>
<dbReference type="InterPro" id="IPR011989">
    <property type="entry name" value="ARM-like"/>
</dbReference>
<name>A0A9Q0NMY4_SALVM</name>
<dbReference type="PANTHER" id="PTHR46043:SF5">
    <property type="entry name" value="ARM REPEAT SUPERFAMILY PROTEIN"/>
    <property type="match status" value="1"/>
</dbReference>
<evidence type="ECO:0000256" key="2">
    <source>
        <dbReference type="PROSITE-ProRule" id="PRU00259"/>
    </source>
</evidence>
<dbReference type="OrthoDB" id="7537227at2759"/>
<evidence type="ECO:0000256" key="1">
    <source>
        <dbReference type="ARBA" id="ARBA00022737"/>
    </source>
</evidence>
<reference evidence="3" key="2">
    <citation type="journal article" date="2023" name="Int. J. Mol. Sci.">
        <title>De Novo Assembly and Annotation of 11 Diverse Shrub Willow (Salix) Genomes Reveals Novel Gene Organization in Sex-Linked Regions.</title>
        <authorList>
            <person name="Hyden B."/>
            <person name="Feng K."/>
            <person name="Yates T.B."/>
            <person name="Jawdy S."/>
            <person name="Cereghino C."/>
            <person name="Smart L.B."/>
            <person name="Muchero W."/>
        </authorList>
    </citation>
    <scope>NUCLEOTIDE SEQUENCE [LARGE SCALE GENOMIC DNA]</scope>
    <source>
        <tissue evidence="3">Shoot tip</tissue>
    </source>
</reference>
<keyword evidence="1" id="KW-0677">Repeat</keyword>
<keyword evidence="4" id="KW-1185">Reference proteome</keyword>
<comment type="caution">
    <text evidence="3">The sequence shown here is derived from an EMBL/GenBank/DDBJ whole genome shotgun (WGS) entry which is preliminary data.</text>
</comment>
<dbReference type="InterPro" id="IPR000225">
    <property type="entry name" value="Armadillo"/>
</dbReference>
<gene>
    <name evidence="3" type="ORF">OIU85_014011</name>
</gene>
<dbReference type="EMBL" id="JAPFFL010000018">
    <property type="protein sequence ID" value="KAJ6672731.1"/>
    <property type="molecule type" value="Genomic_DNA"/>
</dbReference>
<evidence type="ECO:0000313" key="4">
    <source>
        <dbReference type="Proteomes" id="UP001151529"/>
    </source>
</evidence>
<dbReference type="PANTHER" id="PTHR46043">
    <property type="entry name" value="ARM REPEAT SUPERFAMILY PROTEIN"/>
    <property type="match status" value="1"/>
</dbReference>
<evidence type="ECO:0000313" key="3">
    <source>
        <dbReference type="EMBL" id="KAJ6672731.1"/>
    </source>
</evidence>
<accession>A0A9Q0NMY4</accession>
<feature type="repeat" description="ARM" evidence="2">
    <location>
        <begin position="90"/>
        <end position="134"/>
    </location>
</feature>
<protein>
    <submittedName>
        <fullName evidence="3">ARM REPEAT SUPERFAMILY PROTEIN</fullName>
    </submittedName>
</protein>
<dbReference type="SUPFAM" id="SSF48371">
    <property type="entry name" value="ARM repeat"/>
    <property type="match status" value="1"/>
</dbReference>
<organism evidence="3 4">
    <name type="scientific">Salix viminalis</name>
    <name type="common">Common osier</name>
    <name type="synonym">Basket willow</name>
    <dbReference type="NCBI Taxonomy" id="40686"/>
    <lineage>
        <taxon>Eukaryota</taxon>
        <taxon>Viridiplantae</taxon>
        <taxon>Streptophyta</taxon>
        <taxon>Embryophyta</taxon>
        <taxon>Tracheophyta</taxon>
        <taxon>Spermatophyta</taxon>
        <taxon>Magnoliopsida</taxon>
        <taxon>eudicotyledons</taxon>
        <taxon>Gunneridae</taxon>
        <taxon>Pentapetalae</taxon>
        <taxon>rosids</taxon>
        <taxon>fabids</taxon>
        <taxon>Malpighiales</taxon>
        <taxon>Salicaceae</taxon>
        <taxon>Saliceae</taxon>
        <taxon>Salix</taxon>
    </lineage>
</organism>
<dbReference type="Gene3D" id="1.25.10.10">
    <property type="entry name" value="Leucine-rich Repeat Variant"/>
    <property type="match status" value="1"/>
</dbReference>
<dbReference type="Proteomes" id="UP001151529">
    <property type="component" value="Chromosome 12"/>
</dbReference>
<dbReference type="AlphaFoldDB" id="A0A9Q0NMY4"/>
<proteinExistence type="predicted"/>
<dbReference type="PROSITE" id="PS50176">
    <property type="entry name" value="ARM_REPEAT"/>
    <property type="match status" value="1"/>
</dbReference>
<dbReference type="InterPro" id="IPR016024">
    <property type="entry name" value="ARM-type_fold"/>
</dbReference>